<protein>
    <recommendedName>
        <fullName evidence="4">Fimbrial protein</fullName>
    </recommendedName>
</protein>
<organism evidence="2 3">
    <name type="scientific">Segnochrobactrum spirostomi</name>
    <dbReference type="NCBI Taxonomy" id="2608987"/>
    <lineage>
        <taxon>Bacteria</taxon>
        <taxon>Pseudomonadati</taxon>
        <taxon>Pseudomonadota</taxon>
        <taxon>Alphaproteobacteria</taxon>
        <taxon>Hyphomicrobiales</taxon>
        <taxon>Segnochrobactraceae</taxon>
        <taxon>Segnochrobactrum</taxon>
    </lineage>
</organism>
<feature type="transmembrane region" description="Helical" evidence="1">
    <location>
        <begin position="24"/>
        <end position="45"/>
    </location>
</feature>
<comment type="caution">
    <text evidence="2">The sequence shown here is derived from an EMBL/GenBank/DDBJ whole genome shotgun (WGS) entry which is preliminary data.</text>
</comment>
<keyword evidence="1" id="KW-1133">Transmembrane helix</keyword>
<evidence type="ECO:0008006" key="4">
    <source>
        <dbReference type="Google" id="ProtNLM"/>
    </source>
</evidence>
<accession>A0A6A7XZX8</accession>
<evidence type="ECO:0000256" key="1">
    <source>
        <dbReference type="SAM" id="Phobius"/>
    </source>
</evidence>
<keyword evidence="3" id="KW-1185">Reference proteome</keyword>
<proteinExistence type="predicted"/>
<evidence type="ECO:0000313" key="2">
    <source>
        <dbReference type="EMBL" id="MQT11461.1"/>
    </source>
</evidence>
<dbReference type="Proteomes" id="UP000332515">
    <property type="component" value="Unassembled WGS sequence"/>
</dbReference>
<keyword evidence="1" id="KW-0472">Membrane</keyword>
<reference evidence="2 3" key="1">
    <citation type="submission" date="2019-09" db="EMBL/GenBank/DDBJ databases">
        <title>Segnochrobactrum spirostomi gen. nov., sp. nov., isolated from the ciliate Spirostomum cf. yagiui and description of a novel family, Segnochrobactraceae fam. nov. within the order Rhizobiales of the class Alphaproteobacteria.</title>
        <authorList>
            <person name="Akter S."/>
            <person name="Shazib S.U.A."/>
            <person name="Shin M.K."/>
        </authorList>
    </citation>
    <scope>NUCLEOTIDE SEQUENCE [LARGE SCALE GENOMIC DNA]</scope>
    <source>
        <strain evidence="2 3">Sp-1</strain>
    </source>
</reference>
<sequence>MSEDEKEAPLDPAAERLQRRLTRLVRISGVTMAAGLIAVFSAILYRTVNRPSTAHTGAPLDIAVPAPSGATILSSNTSGDLLTMVVDAPEGRMAIVVDLRNGSVVARARLVTQPGT</sequence>
<keyword evidence="1" id="KW-0812">Transmembrane</keyword>
<name>A0A6A7XZX8_9HYPH</name>
<gene>
    <name evidence="2" type="ORF">F0357_01975</name>
</gene>
<dbReference type="AlphaFoldDB" id="A0A6A7XZX8"/>
<evidence type="ECO:0000313" key="3">
    <source>
        <dbReference type="Proteomes" id="UP000332515"/>
    </source>
</evidence>
<dbReference type="EMBL" id="VWNA01000001">
    <property type="protein sequence ID" value="MQT11461.1"/>
    <property type="molecule type" value="Genomic_DNA"/>
</dbReference>